<name>A0A1Y5RJJ4_9PROT</name>
<evidence type="ECO:0000313" key="6">
    <source>
        <dbReference type="Proteomes" id="UP000193200"/>
    </source>
</evidence>
<evidence type="ECO:0000259" key="4">
    <source>
        <dbReference type="PROSITE" id="PS01124"/>
    </source>
</evidence>
<dbReference type="InterPro" id="IPR018060">
    <property type="entry name" value="HTH_AraC"/>
</dbReference>
<keyword evidence="1" id="KW-0805">Transcription regulation</keyword>
<accession>A0A1Y5RJJ4</accession>
<dbReference type="PANTHER" id="PTHR46796:SF15">
    <property type="entry name" value="BLL1074 PROTEIN"/>
    <property type="match status" value="1"/>
</dbReference>
<dbReference type="Pfam" id="PF12833">
    <property type="entry name" value="HTH_18"/>
    <property type="match status" value="1"/>
</dbReference>
<proteinExistence type="predicted"/>
<dbReference type="InterPro" id="IPR050204">
    <property type="entry name" value="AraC_XylS_family_regulators"/>
</dbReference>
<keyword evidence="3" id="KW-0804">Transcription</keyword>
<gene>
    <name evidence="5" type="ORF">OCH7691_00365</name>
</gene>
<keyword evidence="6" id="KW-1185">Reference proteome</keyword>
<feature type="domain" description="HTH araC/xylS-type" evidence="4">
    <location>
        <begin position="171"/>
        <end position="274"/>
    </location>
</feature>
<dbReference type="GO" id="GO:0003700">
    <property type="term" value="F:DNA-binding transcription factor activity"/>
    <property type="evidence" value="ECO:0007669"/>
    <property type="project" value="InterPro"/>
</dbReference>
<dbReference type="GO" id="GO:0043565">
    <property type="term" value="F:sequence-specific DNA binding"/>
    <property type="evidence" value="ECO:0007669"/>
    <property type="project" value="InterPro"/>
</dbReference>
<evidence type="ECO:0000256" key="3">
    <source>
        <dbReference type="ARBA" id="ARBA00023163"/>
    </source>
</evidence>
<dbReference type="RefSeq" id="WP_176244889.1">
    <property type="nucleotide sequence ID" value="NZ_FWFR01000001.1"/>
</dbReference>
<dbReference type="Gene3D" id="1.10.10.60">
    <property type="entry name" value="Homeodomain-like"/>
    <property type="match status" value="1"/>
</dbReference>
<dbReference type="InParanoid" id="A0A1Y5RJJ4"/>
<evidence type="ECO:0000256" key="1">
    <source>
        <dbReference type="ARBA" id="ARBA00023015"/>
    </source>
</evidence>
<evidence type="ECO:0000256" key="2">
    <source>
        <dbReference type="ARBA" id="ARBA00023125"/>
    </source>
</evidence>
<dbReference type="SMART" id="SM00342">
    <property type="entry name" value="HTH_ARAC"/>
    <property type="match status" value="1"/>
</dbReference>
<protein>
    <submittedName>
        <fullName evidence="5">Helix-turn-helix domain protein</fullName>
    </submittedName>
</protein>
<organism evidence="5 6">
    <name type="scientific">Oceanibacterium hippocampi</name>
    <dbReference type="NCBI Taxonomy" id="745714"/>
    <lineage>
        <taxon>Bacteria</taxon>
        <taxon>Pseudomonadati</taxon>
        <taxon>Pseudomonadota</taxon>
        <taxon>Alphaproteobacteria</taxon>
        <taxon>Sneathiellales</taxon>
        <taxon>Sneathiellaceae</taxon>
        <taxon>Oceanibacterium</taxon>
    </lineage>
</organism>
<dbReference type="EMBL" id="FWFR01000001">
    <property type="protein sequence ID" value="SLN18039.1"/>
    <property type="molecule type" value="Genomic_DNA"/>
</dbReference>
<sequence>MLQATVERCPEGRWEMARAQPSAELGQLVVGYAGYAEATDLRIWRREVATLTVPLIISFGSAFSIRGMGGDPVQGERHGSFVAGLLPGCVDVASDGRARCVQVDLTPLGASRLLGMPMTEIAGQCVALDDLFDAELVQIRDRLAEAAGWPERLDLADRWVRQRVARTRPPSPAVVYAWQRLRDSDGRMAIGDLAREIGWSRKHLAHCFAAEIGGGPKLVARVLRFDLARRLAERSPARPDWADIAAEAGYSDQSHLVREFALMAGDTPTGYLARPPERLD</sequence>
<evidence type="ECO:0000313" key="5">
    <source>
        <dbReference type="EMBL" id="SLN18039.1"/>
    </source>
</evidence>
<reference evidence="5 6" key="1">
    <citation type="submission" date="2017-03" db="EMBL/GenBank/DDBJ databases">
        <authorList>
            <person name="Afonso C.L."/>
            <person name="Miller P.J."/>
            <person name="Scott M.A."/>
            <person name="Spackman E."/>
            <person name="Goraichik I."/>
            <person name="Dimitrov K.M."/>
            <person name="Suarez D.L."/>
            <person name="Swayne D.E."/>
        </authorList>
    </citation>
    <scope>NUCLEOTIDE SEQUENCE [LARGE SCALE GENOMIC DNA]</scope>
    <source>
        <strain evidence="5 6">CECT 7691</strain>
    </source>
</reference>
<keyword evidence="2" id="KW-0238">DNA-binding</keyword>
<dbReference type="PANTHER" id="PTHR46796">
    <property type="entry name" value="HTH-TYPE TRANSCRIPTIONAL ACTIVATOR RHAS-RELATED"/>
    <property type="match status" value="1"/>
</dbReference>
<dbReference type="PROSITE" id="PS01124">
    <property type="entry name" value="HTH_ARAC_FAMILY_2"/>
    <property type="match status" value="1"/>
</dbReference>
<dbReference type="Proteomes" id="UP000193200">
    <property type="component" value="Unassembled WGS sequence"/>
</dbReference>
<dbReference type="AlphaFoldDB" id="A0A1Y5RJJ4"/>